<gene>
    <name evidence="1" type="ORF">AKJ09_03693</name>
</gene>
<dbReference type="EMBL" id="CP012333">
    <property type="protein sequence ID" value="AKU97029.1"/>
    <property type="molecule type" value="Genomic_DNA"/>
</dbReference>
<protein>
    <submittedName>
        <fullName evidence="1">Uncharacterized protein</fullName>
    </submittedName>
</protein>
<keyword evidence="2" id="KW-1185">Reference proteome</keyword>
<sequence length="226" mass="25989">MNERTHSLVPASKRPVLSLVKPTKAKPAKTPKAPFNEHRANWLCGWQMIREFRNKAIAWIYRAIGLDRDAFVLDPEDAAIQLIGVVATHDGLWIGGYKLTLTEKAQRERDECIELQRIFGFENPFMRKTRRWGSWEVEQDVWRDELVVNRSATDFDYAWGAAWVAFEALSDYLGRHWQYMLAASPNKHGLQHLIVNEIAEMIVREWNGASLPDGNVVDVVDMKEAA</sequence>
<dbReference type="STRING" id="1391654.AKJ09_03693"/>
<accession>A0A0K1PV72</accession>
<name>A0A0K1PV72_9BACT</name>
<organism evidence="1 2">
    <name type="scientific">Labilithrix luteola</name>
    <dbReference type="NCBI Taxonomy" id="1391654"/>
    <lineage>
        <taxon>Bacteria</taxon>
        <taxon>Pseudomonadati</taxon>
        <taxon>Myxococcota</taxon>
        <taxon>Polyangia</taxon>
        <taxon>Polyangiales</taxon>
        <taxon>Labilitrichaceae</taxon>
        <taxon>Labilithrix</taxon>
    </lineage>
</organism>
<dbReference type="Proteomes" id="UP000064967">
    <property type="component" value="Chromosome"/>
</dbReference>
<dbReference type="AlphaFoldDB" id="A0A0K1PV72"/>
<evidence type="ECO:0000313" key="2">
    <source>
        <dbReference type="Proteomes" id="UP000064967"/>
    </source>
</evidence>
<dbReference type="KEGG" id="llu:AKJ09_03693"/>
<reference evidence="1 2" key="1">
    <citation type="submission" date="2015-08" db="EMBL/GenBank/DDBJ databases">
        <authorList>
            <person name="Babu N.S."/>
            <person name="Beckwith C.J."/>
            <person name="Beseler K.G."/>
            <person name="Brison A."/>
            <person name="Carone J.V."/>
            <person name="Caskin T.P."/>
            <person name="Diamond M."/>
            <person name="Durham M.E."/>
            <person name="Foxe J.M."/>
            <person name="Go M."/>
            <person name="Henderson B.A."/>
            <person name="Jones I.B."/>
            <person name="McGettigan J.A."/>
            <person name="Micheletti S.J."/>
            <person name="Nasrallah M.E."/>
            <person name="Ortiz D."/>
            <person name="Piller C.R."/>
            <person name="Privatt S.R."/>
            <person name="Schneider S.L."/>
            <person name="Sharp S."/>
            <person name="Smith T.C."/>
            <person name="Stanton J.D."/>
            <person name="Ullery H.E."/>
            <person name="Wilson R.J."/>
            <person name="Serrano M.G."/>
            <person name="Buck G."/>
            <person name="Lee V."/>
            <person name="Wang Y."/>
            <person name="Carvalho R."/>
            <person name="Voegtly L."/>
            <person name="Shi R."/>
            <person name="Duckworth R."/>
            <person name="Johnson A."/>
            <person name="Loviza R."/>
            <person name="Walstead R."/>
            <person name="Shah Z."/>
            <person name="Kiflezghi M."/>
            <person name="Wade K."/>
            <person name="Ball S.L."/>
            <person name="Bradley K.W."/>
            <person name="Asai D.J."/>
            <person name="Bowman C.A."/>
            <person name="Russell D.A."/>
            <person name="Pope W.H."/>
            <person name="Jacobs-Sera D."/>
            <person name="Hendrix R.W."/>
            <person name="Hatfull G.F."/>
        </authorList>
    </citation>
    <scope>NUCLEOTIDE SEQUENCE [LARGE SCALE GENOMIC DNA]</scope>
    <source>
        <strain evidence="1 2">DSM 27648</strain>
    </source>
</reference>
<proteinExistence type="predicted"/>
<evidence type="ECO:0000313" key="1">
    <source>
        <dbReference type="EMBL" id="AKU97029.1"/>
    </source>
</evidence>